<name>A0A0B2ABC9_9MICO</name>
<dbReference type="InterPro" id="IPR038987">
    <property type="entry name" value="MoeA-like"/>
</dbReference>
<keyword evidence="10" id="KW-1185">Reference proteome</keyword>
<dbReference type="Pfam" id="PF03453">
    <property type="entry name" value="MoeA_N"/>
    <property type="match status" value="1"/>
</dbReference>
<comment type="cofactor">
    <cofactor evidence="7">
        <name>Mg(2+)</name>
        <dbReference type="ChEBI" id="CHEBI:18420"/>
    </cofactor>
</comment>
<evidence type="ECO:0000256" key="3">
    <source>
        <dbReference type="ARBA" id="ARBA00010763"/>
    </source>
</evidence>
<keyword evidence="4 7" id="KW-0500">Molybdenum</keyword>
<keyword evidence="5 7" id="KW-0501">Molybdenum cofactor biosynthesis</keyword>
<comment type="catalytic activity">
    <reaction evidence="6">
        <text>adenylyl-molybdopterin + molybdate = Mo-molybdopterin + AMP + H(+)</text>
        <dbReference type="Rhea" id="RHEA:35047"/>
        <dbReference type="ChEBI" id="CHEBI:15378"/>
        <dbReference type="ChEBI" id="CHEBI:36264"/>
        <dbReference type="ChEBI" id="CHEBI:62727"/>
        <dbReference type="ChEBI" id="CHEBI:71302"/>
        <dbReference type="ChEBI" id="CHEBI:456215"/>
        <dbReference type="EC" id="2.10.1.1"/>
    </reaction>
</comment>
<protein>
    <recommendedName>
        <fullName evidence="7">Molybdopterin molybdenumtransferase</fullName>
        <ecNumber evidence="7">2.10.1.1</ecNumber>
    </recommendedName>
</protein>
<dbReference type="GO" id="GO:0005829">
    <property type="term" value="C:cytosol"/>
    <property type="evidence" value="ECO:0007669"/>
    <property type="project" value="TreeGrafter"/>
</dbReference>
<organism evidence="9 10">
    <name type="scientific">Microbacterium mangrovi</name>
    <dbReference type="NCBI Taxonomy" id="1348253"/>
    <lineage>
        <taxon>Bacteria</taxon>
        <taxon>Bacillati</taxon>
        <taxon>Actinomycetota</taxon>
        <taxon>Actinomycetes</taxon>
        <taxon>Micrococcales</taxon>
        <taxon>Microbacteriaceae</taxon>
        <taxon>Microbacterium</taxon>
    </lineage>
</organism>
<dbReference type="NCBIfam" id="NF045515">
    <property type="entry name" value="Glp_gephyrin"/>
    <property type="match status" value="1"/>
</dbReference>
<dbReference type="Gene3D" id="2.170.190.11">
    <property type="entry name" value="Molybdopterin biosynthesis moea protein, domain 3"/>
    <property type="match status" value="1"/>
</dbReference>
<evidence type="ECO:0000256" key="1">
    <source>
        <dbReference type="ARBA" id="ARBA00002901"/>
    </source>
</evidence>
<dbReference type="InterPro" id="IPR036425">
    <property type="entry name" value="MoaB/Mog-like_dom_sf"/>
</dbReference>
<evidence type="ECO:0000259" key="8">
    <source>
        <dbReference type="SMART" id="SM00852"/>
    </source>
</evidence>
<dbReference type="SUPFAM" id="SSF63867">
    <property type="entry name" value="MoeA C-terminal domain-like"/>
    <property type="match status" value="1"/>
</dbReference>
<dbReference type="GO" id="GO:0046872">
    <property type="term" value="F:metal ion binding"/>
    <property type="evidence" value="ECO:0007669"/>
    <property type="project" value="UniProtKB-UniRule"/>
</dbReference>
<keyword evidence="7" id="KW-0808">Transferase</keyword>
<dbReference type="EMBL" id="JTDK01000006">
    <property type="protein sequence ID" value="KHK98931.1"/>
    <property type="molecule type" value="Genomic_DNA"/>
</dbReference>
<dbReference type="Proteomes" id="UP000031030">
    <property type="component" value="Unassembled WGS sequence"/>
</dbReference>
<dbReference type="AlphaFoldDB" id="A0A0B2ABC9"/>
<keyword evidence="7" id="KW-0460">Magnesium</keyword>
<dbReference type="Gene3D" id="3.90.105.10">
    <property type="entry name" value="Molybdopterin biosynthesis moea protein, domain 2"/>
    <property type="match status" value="1"/>
</dbReference>
<comment type="pathway">
    <text evidence="2 7">Cofactor biosynthesis; molybdopterin biosynthesis.</text>
</comment>
<dbReference type="Gene3D" id="2.40.340.10">
    <property type="entry name" value="MoeA, C-terminal, domain IV"/>
    <property type="match status" value="1"/>
</dbReference>
<dbReference type="PANTHER" id="PTHR10192">
    <property type="entry name" value="MOLYBDOPTERIN BIOSYNTHESIS PROTEIN"/>
    <property type="match status" value="1"/>
</dbReference>
<dbReference type="Pfam" id="PF00994">
    <property type="entry name" value="MoCF_biosynth"/>
    <property type="match status" value="1"/>
</dbReference>
<keyword evidence="7" id="KW-0479">Metal-binding</keyword>
<dbReference type="InterPro" id="IPR001453">
    <property type="entry name" value="MoaB/Mog_dom"/>
</dbReference>
<dbReference type="UniPathway" id="UPA00344"/>
<dbReference type="CDD" id="cd00887">
    <property type="entry name" value="MoeA"/>
    <property type="match status" value="1"/>
</dbReference>
<dbReference type="SUPFAM" id="SSF53218">
    <property type="entry name" value="Molybdenum cofactor biosynthesis proteins"/>
    <property type="match status" value="1"/>
</dbReference>
<dbReference type="EC" id="2.10.1.1" evidence="7"/>
<reference evidence="9 10" key="1">
    <citation type="submission" date="2014-11" db="EMBL/GenBank/DDBJ databases">
        <title>Genome sequence of Microbacterium mangrovi MUSC 115(T).</title>
        <authorList>
            <person name="Lee L.-H."/>
        </authorList>
    </citation>
    <scope>NUCLEOTIDE SEQUENCE [LARGE SCALE GENOMIC DNA]</scope>
    <source>
        <strain evidence="9 10">MUSC 115</strain>
    </source>
</reference>
<dbReference type="GO" id="GO:0061599">
    <property type="term" value="F:molybdopterin molybdotransferase activity"/>
    <property type="evidence" value="ECO:0007669"/>
    <property type="project" value="UniProtKB-UniRule"/>
</dbReference>
<comment type="caution">
    <text evidence="9">The sequence shown here is derived from an EMBL/GenBank/DDBJ whole genome shotgun (WGS) entry which is preliminary data.</text>
</comment>
<evidence type="ECO:0000256" key="5">
    <source>
        <dbReference type="ARBA" id="ARBA00023150"/>
    </source>
</evidence>
<proteinExistence type="inferred from homology"/>
<dbReference type="InterPro" id="IPR036135">
    <property type="entry name" value="MoeA_linker/N_sf"/>
</dbReference>
<dbReference type="Pfam" id="PF03454">
    <property type="entry name" value="MoeA_C"/>
    <property type="match status" value="1"/>
</dbReference>
<dbReference type="STRING" id="1348253.LK09_08805"/>
<dbReference type="RefSeq" id="WP_039397928.1">
    <property type="nucleotide sequence ID" value="NZ_JTDK01000006.1"/>
</dbReference>
<evidence type="ECO:0000256" key="2">
    <source>
        <dbReference type="ARBA" id="ARBA00005046"/>
    </source>
</evidence>
<evidence type="ECO:0000256" key="6">
    <source>
        <dbReference type="ARBA" id="ARBA00047317"/>
    </source>
</evidence>
<evidence type="ECO:0000256" key="4">
    <source>
        <dbReference type="ARBA" id="ARBA00022505"/>
    </source>
</evidence>
<evidence type="ECO:0000313" key="9">
    <source>
        <dbReference type="EMBL" id="KHK98931.1"/>
    </source>
</evidence>
<dbReference type="GO" id="GO:0006777">
    <property type="term" value="P:Mo-molybdopterin cofactor biosynthetic process"/>
    <property type="evidence" value="ECO:0007669"/>
    <property type="project" value="UniProtKB-UniRule"/>
</dbReference>
<sequence>MGIIGVDEHRQRILAAVRPLPAEPLPIAAALGRTLRVDAAAPHDIPAFAGSAMDGFAVRFDDVRDASPSRPVRLRVVADLPAGTAADPALGPGEAARIMTGAAVPSDADAVVPFEDTAGGLSDSLTEAVVLAAPARRGRHIRTRAEDAAAGAVVVVAGTRLGSRQLAAIGAAGVAQVTVSRRPRVVVLSTGDELVSPGTAAARGRVHESNGLLVASLVAEADAEVVHVARVPDDPAALRRELDAAAGADAVITTGGISAGAYEVVKQAAAMEFVRVGMQPGKPQGFGAGSPLLFGLPGNPGGTAVSFEVFVRPALLAMQGRTSIDRRRTLLPVATGWTSRVGREEYRPVVVADDGVHPLPGDPIALGRAEAYAVIPARTGVVHPGDLVSVMLVS</sequence>
<feature type="domain" description="MoaB/Mog" evidence="8">
    <location>
        <begin position="186"/>
        <end position="317"/>
    </location>
</feature>
<comment type="similarity">
    <text evidence="3 7">Belongs to the MoeA family.</text>
</comment>
<evidence type="ECO:0000256" key="7">
    <source>
        <dbReference type="RuleBase" id="RU365090"/>
    </source>
</evidence>
<comment type="function">
    <text evidence="1 7">Catalyzes the insertion of molybdate into adenylated molybdopterin with the concomitant release of AMP.</text>
</comment>
<dbReference type="InterPro" id="IPR036688">
    <property type="entry name" value="MoeA_C_domain_IV_sf"/>
</dbReference>
<dbReference type="InterPro" id="IPR005111">
    <property type="entry name" value="MoeA_C_domain_IV"/>
</dbReference>
<dbReference type="Gene3D" id="3.40.980.10">
    <property type="entry name" value="MoaB/Mog-like domain"/>
    <property type="match status" value="1"/>
</dbReference>
<gene>
    <name evidence="9" type="ORF">LK09_08805</name>
</gene>
<dbReference type="SUPFAM" id="SSF63882">
    <property type="entry name" value="MoeA N-terminal region -like"/>
    <property type="match status" value="1"/>
</dbReference>
<accession>A0A0B2ABC9</accession>
<evidence type="ECO:0000313" key="10">
    <source>
        <dbReference type="Proteomes" id="UP000031030"/>
    </source>
</evidence>
<dbReference type="InterPro" id="IPR005110">
    <property type="entry name" value="MoeA_linker/N"/>
</dbReference>
<dbReference type="SMART" id="SM00852">
    <property type="entry name" value="MoCF_biosynth"/>
    <property type="match status" value="1"/>
</dbReference>
<dbReference type="PANTHER" id="PTHR10192:SF5">
    <property type="entry name" value="GEPHYRIN"/>
    <property type="match status" value="1"/>
</dbReference>